<evidence type="ECO:0000313" key="3">
    <source>
        <dbReference type="Proteomes" id="UP000266841"/>
    </source>
</evidence>
<keyword evidence="3" id="KW-1185">Reference proteome</keyword>
<feature type="region of interest" description="Disordered" evidence="1">
    <location>
        <begin position="50"/>
        <end position="87"/>
    </location>
</feature>
<sequence length="327" mass="35234">AAKAAEKPEKTSRQDTLDGRRLHAQGLWPLASAFGRLDALPASRVLGGDTASLLGKESSSSGAPPLANGRRVTKNRPPARLRPRCGIRPDANELWPRVTTDPARWVGIAGRLEWPAQSSSTEGREPPTRRVCVLAKRAGEESRITRVFAPDQSRSHTLRASREAVSPFRPPSGHEIPQAACVLVERVWPSVALPSLALCEAGQALRLTALAPRACGGIGTKSVRQSPLPKNGSGGHGDQSHESRVQGDGEARGLTPARLPRGVRGWGATTEKIKRRDSGRPLFLERRDWGRPLSVFGLQAAGTEIVREARHASDRSSLGPSVQERPR</sequence>
<feature type="compositionally biased region" description="Basic and acidic residues" evidence="1">
    <location>
        <begin position="238"/>
        <end position="251"/>
    </location>
</feature>
<dbReference type="AlphaFoldDB" id="K0QZG1"/>
<feature type="non-terminal residue" evidence="2">
    <location>
        <position position="1"/>
    </location>
</feature>
<name>K0QZG1_THAOC</name>
<accession>K0QZG1</accession>
<dbReference type="Proteomes" id="UP000266841">
    <property type="component" value="Unassembled WGS sequence"/>
</dbReference>
<feature type="compositionally biased region" description="Basic and acidic residues" evidence="1">
    <location>
        <begin position="271"/>
        <end position="281"/>
    </location>
</feature>
<feature type="region of interest" description="Disordered" evidence="1">
    <location>
        <begin position="218"/>
        <end position="281"/>
    </location>
</feature>
<feature type="region of interest" description="Disordered" evidence="1">
    <location>
        <begin position="1"/>
        <end position="20"/>
    </location>
</feature>
<organism evidence="2 3">
    <name type="scientific">Thalassiosira oceanica</name>
    <name type="common">Marine diatom</name>
    <dbReference type="NCBI Taxonomy" id="159749"/>
    <lineage>
        <taxon>Eukaryota</taxon>
        <taxon>Sar</taxon>
        <taxon>Stramenopiles</taxon>
        <taxon>Ochrophyta</taxon>
        <taxon>Bacillariophyta</taxon>
        <taxon>Coscinodiscophyceae</taxon>
        <taxon>Thalassiosirophycidae</taxon>
        <taxon>Thalassiosirales</taxon>
        <taxon>Thalassiosiraceae</taxon>
        <taxon>Thalassiosira</taxon>
    </lineage>
</organism>
<proteinExistence type="predicted"/>
<gene>
    <name evidence="2" type="ORF">THAOC_36380</name>
</gene>
<feature type="compositionally biased region" description="Basic residues" evidence="1">
    <location>
        <begin position="71"/>
        <end position="85"/>
    </location>
</feature>
<evidence type="ECO:0000313" key="2">
    <source>
        <dbReference type="EMBL" id="EJK45033.1"/>
    </source>
</evidence>
<feature type="region of interest" description="Disordered" evidence="1">
    <location>
        <begin position="307"/>
        <end position="327"/>
    </location>
</feature>
<reference evidence="2 3" key="1">
    <citation type="journal article" date="2012" name="Genome Biol.">
        <title>Genome and low-iron response of an oceanic diatom adapted to chronic iron limitation.</title>
        <authorList>
            <person name="Lommer M."/>
            <person name="Specht M."/>
            <person name="Roy A.S."/>
            <person name="Kraemer L."/>
            <person name="Andreson R."/>
            <person name="Gutowska M.A."/>
            <person name="Wolf J."/>
            <person name="Bergner S.V."/>
            <person name="Schilhabel M.B."/>
            <person name="Klostermeier U.C."/>
            <person name="Beiko R.G."/>
            <person name="Rosenstiel P."/>
            <person name="Hippler M."/>
            <person name="Laroche J."/>
        </authorList>
    </citation>
    <scope>NUCLEOTIDE SEQUENCE [LARGE SCALE GENOMIC DNA]</scope>
    <source>
        <strain evidence="2 3">CCMP1005</strain>
    </source>
</reference>
<dbReference type="EMBL" id="AGNL01048895">
    <property type="protein sequence ID" value="EJK45033.1"/>
    <property type="molecule type" value="Genomic_DNA"/>
</dbReference>
<comment type="caution">
    <text evidence="2">The sequence shown here is derived from an EMBL/GenBank/DDBJ whole genome shotgun (WGS) entry which is preliminary data.</text>
</comment>
<protein>
    <submittedName>
        <fullName evidence="2">Uncharacterized protein</fullName>
    </submittedName>
</protein>
<evidence type="ECO:0000256" key="1">
    <source>
        <dbReference type="SAM" id="MobiDB-lite"/>
    </source>
</evidence>